<keyword evidence="7" id="KW-0732">Signal</keyword>
<dbReference type="AlphaFoldDB" id="A0A915IAR3"/>
<feature type="region of interest" description="Disordered" evidence="6">
    <location>
        <begin position="207"/>
        <end position="235"/>
    </location>
</feature>
<comment type="subcellular location">
    <subcellularLocation>
        <location evidence="1">Nucleus</location>
    </subcellularLocation>
</comment>
<evidence type="ECO:0000256" key="1">
    <source>
        <dbReference type="ARBA" id="ARBA00004123"/>
    </source>
</evidence>
<reference evidence="10" key="1">
    <citation type="submission" date="2022-11" db="UniProtKB">
        <authorList>
            <consortium name="WormBaseParasite"/>
        </authorList>
    </citation>
    <scope>IDENTIFICATION</scope>
</reference>
<dbReference type="InterPro" id="IPR032354">
    <property type="entry name" value="FOXP-CC"/>
</dbReference>
<name>A0A915IAR3_ROMCU</name>
<keyword evidence="4" id="KW-0539">Nucleus</keyword>
<dbReference type="GO" id="GO:0000981">
    <property type="term" value="F:DNA-binding transcription factor activity, RNA polymerase II-specific"/>
    <property type="evidence" value="ECO:0007669"/>
    <property type="project" value="TreeGrafter"/>
</dbReference>
<dbReference type="Proteomes" id="UP000887565">
    <property type="component" value="Unplaced"/>
</dbReference>
<keyword evidence="9" id="KW-1185">Reference proteome</keyword>
<dbReference type="Gene3D" id="1.20.5.340">
    <property type="match status" value="1"/>
</dbReference>
<feature type="domain" description="FOXP coiled-coil" evidence="8">
    <location>
        <begin position="52"/>
        <end position="120"/>
    </location>
</feature>
<evidence type="ECO:0000256" key="4">
    <source>
        <dbReference type="ARBA" id="ARBA00023242"/>
    </source>
</evidence>
<feature type="coiled-coil region" evidence="5">
    <location>
        <begin position="95"/>
        <end position="122"/>
    </location>
</feature>
<dbReference type="Pfam" id="PF16159">
    <property type="entry name" value="FOXP-CC"/>
    <property type="match status" value="1"/>
</dbReference>
<feature type="chain" id="PRO_5038068833" evidence="7">
    <location>
        <begin position="29"/>
        <end position="283"/>
    </location>
</feature>
<evidence type="ECO:0000256" key="3">
    <source>
        <dbReference type="ARBA" id="ARBA00023163"/>
    </source>
</evidence>
<evidence type="ECO:0000256" key="7">
    <source>
        <dbReference type="SAM" id="SignalP"/>
    </source>
</evidence>
<evidence type="ECO:0000313" key="10">
    <source>
        <dbReference type="WBParaSite" id="nRc.2.0.1.t11265-RA"/>
    </source>
</evidence>
<dbReference type="InterPro" id="IPR050998">
    <property type="entry name" value="FOXP"/>
</dbReference>
<keyword evidence="5" id="KW-0175">Coiled coil</keyword>
<dbReference type="GO" id="GO:0000978">
    <property type="term" value="F:RNA polymerase II cis-regulatory region sequence-specific DNA binding"/>
    <property type="evidence" value="ECO:0007669"/>
    <property type="project" value="TreeGrafter"/>
</dbReference>
<accession>A0A915IAR3</accession>
<feature type="compositionally biased region" description="Low complexity" evidence="6">
    <location>
        <begin position="224"/>
        <end position="235"/>
    </location>
</feature>
<protein>
    <submittedName>
        <fullName evidence="10">FOXP coiled-coil domain-containing protein</fullName>
    </submittedName>
</protein>
<organism evidence="9 10">
    <name type="scientific">Romanomermis culicivorax</name>
    <name type="common">Nematode worm</name>
    <dbReference type="NCBI Taxonomy" id="13658"/>
    <lineage>
        <taxon>Eukaryota</taxon>
        <taxon>Metazoa</taxon>
        <taxon>Ecdysozoa</taxon>
        <taxon>Nematoda</taxon>
        <taxon>Enoplea</taxon>
        <taxon>Dorylaimia</taxon>
        <taxon>Mermithida</taxon>
        <taxon>Mermithoidea</taxon>
        <taxon>Mermithidae</taxon>
        <taxon>Romanomermis</taxon>
    </lineage>
</organism>
<keyword evidence="2" id="KW-0805">Transcription regulation</keyword>
<evidence type="ECO:0000313" key="9">
    <source>
        <dbReference type="Proteomes" id="UP000887565"/>
    </source>
</evidence>
<evidence type="ECO:0000259" key="8">
    <source>
        <dbReference type="Pfam" id="PF16159"/>
    </source>
</evidence>
<dbReference type="PANTHER" id="PTHR45796">
    <property type="entry name" value="FORKHEAD BOX P, ISOFORM C"/>
    <property type="match status" value="1"/>
</dbReference>
<dbReference type="GO" id="GO:0005634">
    <property type="term" value="C:nucleus"/>
    <property type="evidence" value="ECO:0007669"/>
    <property type="project" value="UniProtKB-SubCell"/>
</dbReference>
<proteinExistence type="predicted"/>
<evidence type="ECO:0000256" key="5">
    <source>
        <dbReference type="SAM" id="Coils"/>
    </source>
</evidence>
<dbReference type="PANTHER" id="PTHR45796:SF4">
    <property type="entry name" value="FORKHEAD BOX P, ISOFORM C"/>
    <property type="match status" value="1"/>
</dbReference>
<feature type="signal peptide" evidence="7">
    <location>
        <begin position="1"/>
        <end position="28"/>
    </location>
</feature>
<evidence type="ECO:0000256" key="2">
    <source>
        <dbReference type="ARBA" id="ARBA00023015"/>
    </source>
</evidence>
<keyword evidence="3" id="KW-0804">Transcription</keyword>
<dbReference type="WBParaSite" id="nRc.2.0.1.t11265-RA">
    <property type="protein sequence ID" value="nRc.2.0.1.t11265-RA"/>
    <property type="gene ID" value="nRc.2.0.1.g11265"/>
</dbReference>
<feature type="compositionally biased region" description="Polar residues" evidence="6">
    <location>
        <begin position="207"/>
        <end position="221"/>
    </location>
</feature>
<sequence>MNHPINNYCFAYLYLLPVLTHLLSGNAAINNYNKELSSYIENKSVNPSPHPLFLHNLCMWLSCETPCDSLTSFLHHLNENHKLDERSTAQCRVQMQVVEQTEAQLNKERARLQAMLQHLQKAASMSTSLQTNGISGSSWAYNSPNFISPTSVSSPRLNPVDYLTLANVAASRSAGATTVAPSAVNNFQNFLTLGVSPLVEAVNLNGHAQNSPSSQSFTPSIPMTEKSSATSASKLASSETLSTPANIWADIVKSEASASEKLTENLPVGRFILNFGFLFPARS</sequence>
<evidence type="ECO:0000256" key="6">
    <source>
        <dbReference type="SAM" id="MobiDB-lite"/>
    </source>
</evidence>